<gene>
    <name evidence="1" type="ORF">A4U53_000440</name>
</gene>
<evidence type="ECO:0000313" key="1">
    <source>
        <dbReference type="EMBL" id="XKM37731.1"/>
    </source>
</evidence>
<reference evidence="1" key="1">
    <citation type="submission" date="2024-10" db="EMBL/GenBank/DDBJ databases">
        <title>Strain of Rhizobium-related bacteria isolated fromm roots of Vavilovia formosa.</title>
        <authorList>
            <person name="Kimeklis A."/>
            <person name="Afonin A."/>
        </authorList>
    </citation>
    <scope>NUCLEOTIDE SEQUENCE</scope>
    <source>
        <strain evidence="1">Vaf-46</strain>
    </source>
</reference>
<evidence type="ECO:0000313" key="2">
    <source>
        <dbReference type="Proteomes" id="UP000078465"/>
    </source>
</evidence>
<organism evidence="1 2">
    <name type="scientific">Rhizobium ruizarguesonis</name>
    <dbReference type="NCBI Taxonomy" id="2081791"/>
    <lineage>
        <taxon>Bacteria</taxon>
        <taxon>Pseudomonadati</taxon>
        <taxon>Pseudomonadota</taxon>
        <taxon>Alphaproteobacteria</taxon>
        <taxon>Hyphomicrobiales</taxon>
        <taxon>Rhizobiaceae</taxon>
        <taxon>Rhizobium/Agrobacterium group</taxon>
        <taxon>Rhizobium</taxon>
    </lineage>
</organism>
<accession>A0ACD5EF38</accession>
<keyword evidence="1" id="KW-0614">Plasmid</keyword>
<dbReference type="EMBL" id="CP171850">
    <property type="protein sequence ID" value="XKM37731.1"/>
    <property type="molecule type" value="Genomic_DNA"/>
</dbReference>
<proteinExistence type="predicted"/>
<geneLocation type="plasmid" evidence="1 2">
    <name>unnamed3</name>
</geneLocation>
<protein>
    <submittedName>
        <fullName evidence="1">Uncharacterized protein</fullName>
    </submittedName>
</protein>
<name>A0ACD5EF38_9HYPH</name>
<sequence>MTLPEKANRRKLAGDEDLRMTAMFAIGARSGIAPAAAGSRRACFAEDEI</sequence>
<dbReference type="Proteomes" id="UP000078465">
    <property type="component" value="Plasmid unnamed3"/>
</dbReference>